<feature type="non-terminal residue" evidence="2">
    <location>
        <position position="1"/>
    </location>
</feature>
<evidence type="ECO:0000256" key="1">
    <source>
        <dbReference type="SAM" id="MobiDB-lite"/>
    </source>
</evidence>
<feature type="region of interest" description="Disordered" evidence="1">
    <location>
        <begin position="1"/>
        <end position="34"/>
    </location>
</feature>
<proteinExistence type="predicted"/>
<gene>
    <name evidence="2" type="ORF">CARUB_v10024484mg</name>
</gene>
<accession>R0HVY4</accession>
<protein>
    <submittedName>
        <fullName evidence="2">Uncharacterized protein</fullName>
    </submittedName>
</protein>
<dbReference type="AlphaFoldDB" id="R0HVY4"/>
<evidence type="ECO:0000313" key="2">
    <source>
        <dbReference type="EMBL" id="EOA28268.1"/>
    </source>
</evidence>
<reference evidence="3" key="1">
    <citation type="journal article" date="2013" name="Nat. Genet.">
        <title>The Capsella rubella genome and the genomic consequences of rapid mating system evolution.</title>
        <authorList>
            <person name="Slotte T."/>
            <person name="Hazzouri K.M."/>
            <person name="Agren J.A."/>
            <person name="Koenig D."/>
            <person name="Maumus F."/>
            <person name="Guo Y.L."/>
            <person name="Steige K."/>
            <person name="Platts A.E."/>
            <person name="Escobar J.S."/>
            <person name="Newman L.K."/>
            <person name="Wang W."/>
            <person name="Mandakova T."/>
            <person name="Vello E."/>
            <person name="Smith L.M."/>
            <person name="Henz S.R."/>
            <person name="Steffen J."/>
            <person name="Takuno S."/>
            <person name="Brandvain Y."/>
            <person name="Coop G."/>
            <person name="Andolfatto P."/>
            <person name="Hu T.T."/>
            <person name="Blanchette M."/>
            <person name="Clark R.M."/>
            <person name="Quesneville H."/>
            <person name="Nordborg M."/>
            <person name="Gaut B.S."/>
            <person name="Lysak M.A."/>
            <person name="Jenkins J."/>
            <person name="Grimwood J."/>
            <person name="Chapman J."/>
            <person name="Prochnik S."/>
            <person name="Shu S."/>
            <person name="Rokhsar D."/>
            <person name="Schmutz J."/>
            <person name="Weigel D."/>
            <person name="Wright S.I."/>
        </authorList>
    </citation>
    <scope>NUCLEOTIDE SEQUENCE [LARGE SCALE GENOMIC DNA]</scope>
    <source>
        <strain evidence="3">cv. Monte Gargano</strain>
    </source>
</reference>
<dbReference type="EMBL" id="KB870808">
    <property type="protein sequence ID" value="EOA28268.1"/>
    <property type="molecule type" value="Genomic_DNA"/>
</dbReference>
<organism evidence="2 3">
    <name type="scientific">Capsella rubella</name>
    <dbReference type="NCBI Taxonomy" id="81985"/>
    <lineage>
        <taxon>Eukaryota</taxon>
        <taxon>Viridiplantae</taxon>
        <taxon>Streptophyta</taxon>
        <taxon>Embryophyta</taxon>
        <taxon>Tracheophyta</taxon>
        <taxon>Spermatophyta</taxon>
        <taxon>Magnoliopsida</taxon>
        <taxon>eudicotyledons</taxon>
        <taxon>Gunneridae</taxon>
        <taxon>Pentapetalae</taxon>
        <taxon>rosids</taxon>
        <taxon>malvids</taxon>
        <taxon>Brassicales</taxon>
        <taxon>Brassicaceae</taxon>
        <taxon>Camelineae</taxon>
        <taxon>Capsella</taxon>
    </lineage>
</organism>
<keyword evidence="3" id="KW-1185">Reference proteome</keyword>
<feature type="compositionally biased region" description="Basic and acidic residues" evidence="1">
    <location>
        <begin position="75"/>
        <end position="89"/>
    </location>
</feature>
<dbReference type="Proteomes" id="UP000029121">
    <property type="component" value="Unassembled WGS sequence"/>
</dbReference>
<name>R0HVY4_9BRAS</name>
<sequence length="89" mass="9983">ALPPRLLENMPRSASGFSMEESHRTNTMRNRGIKRRARFICSSADSAASSKLKYHDVNKKTEATARIKRTGYGRGESENESKIDDLLSP</sequence>
<evidence type="ECO:0000313" key="3">
    <source>
        <dbReference type="Proteomes" id="UP000029121"/>
    </source>
</evidence>
<feature type="region of interest" description="Disordered" evidence="1">
    <location>
        <begin position="63"/>
        <end position="89"/>
    </location>
</feature>